<organism evidence="2 3">
    <name type="scientific">Apiospora arundinis</name>
    <dbReference type="NCBI Taxonomy" id="335852"/>
    <lineage>
        <taxon>Eukaryota</taxon>
        <taxon>Fungi</taxon>
        <taxon>Dikarya</taxon>
        <taxon>Ascomycota</taxon>
        <taxon>Pezizomycotina</taxon>
        <taxon>Sordariomycetes</taxon>
        <taxon>Xylariomycetidae</taxon>
        <taxon>Amphisphaeriales</taxon>
        <taxon>Apiosporaceae</taxon>
        <taxon>Apiospora</taxon>
    </lineage>
</organism>
<reference evidence="2 3" key="1">
    <citation type="journal article" date="2024" name="IMA Fungus">
        <title>Apiospora arundinis, a panoply of carbohydrate-active enzymes and secondary metabolites.</title>
        <authorList>
            <person name="Sorensen T."/>
            <person name="Petersen C."/>
            <person name="Muurmann A.T."/>
            <person name="Christiansen J.V."/>
            <person name="Brundto M.L."/>
            <person name="Overgaard C.K."/>
            <person name="Boysen A.T."/>
            <person name="Wollenberg R.D."/>
            <person name="Larsen T.O."/>
            <person name="Sorensen J.L."/>
            <person name="Nielsen K.L."/>
            <person name="Sondergaard T.E."/>
        </authorList>
    </citation>
    <scope>NUCLEOTIDE SEQUENCE [LARGE SCALE GENOMIC DNA]</scope>
    <source>
        <strain evidence="2 3">AAU 773</strain>
    </source>
</reference>
<dbReference type="InterPro" id="IPR010730">
    <property type="entry name" value="HET"/>
</dbReference>
<feature type="domain" description="Heterokaryon incompatibility" evidence="1">
    <location>
        <begin position="146"/>
        <end position="289"/>
    </location>
</feature>
<dbReference type="Pfam" id="PF06985">
    <property type="entry name" value="HET"/>
    <property type="match status" value="1"/>
</dbReference>
<sequence length="1019" mass="115006">MLRWHLDSCSQPKVRAQKEDLSCQACGQSISHQAPLPDHRKFRALSQAPTERTCLDLKWPESVEYTQECILQSGGRDLTGALVEYLGRPSKLISESGRLETLSRYGFPVLPSEQHIRVLLLSPALKWGHPLHGGLQVQDLDGRPYYEALSYTWSDETGDASLNRRIYIGPAWDVMPITRSCSRALRRLRFDNLTRPVWVDAICINQLNNAEKSHQIALMRKIYVKSIRCIVDLGEPSAGSNLALDGLNGTLVDEQDSSDSPITTPFVQRVTLVALLSRPYFRRIWIIQEITSSPQVQVICGSRSADLRLLRKFESMLPPWMNILSTQIGLSQLESSYEGPKGLLRFLRDTRESESSDPRDKIFALLGLIRSLNGKDSIITDYDLTYPQVCTGLAAYCLRHKDLNHLICLRGTRLPSLPSWVPNWGDLQQDDWDDFGGFVNSNAKLKAYVDKEDEQWDIYKKVHRSKVLVRKSQWEQVLEATGDPRACDTIGIVRLQISQSSHLSEPEVPIASSYTPHVHFATGALIQGIAVVLEYESSILQGTFSDAYKIPIFHAENAGYLDLVITNSASVDRKRDSVAVMENQHGFFHIRKVADGVYRIVGDAMLVFFECIPGWSGPDNVELIPANFHWKGPLYTVSLYDDHIARWCELVMGIRELWELFVDPSGSEGTMLSFGEYQQHKSRQSYMFSYRTLSLEEVYARYLTFVQRYGGSYNVFRQWAQTGGKMKHDDGSLAQLIQCVLYWGQPQPWQSLNEAIPINVPAAIITTHRNAWVIANIVRQRWLAVESIMADMEQRNLSHFRTAMANEFLGCNNSHSYIYVPSQVVLALWEELTDNLVCRLNAIADIGGFSTSLFEAETSPEDVTEKSPLDEAFDEVLRGLEKFYKTKKRHHNPSTVKLPSPNPPALGSMSLCVDSGLNLVEEGNCPSSPRCKADGETPCIACISLQDTRDAVNWKIHWKIPKSRSALKGALDALHIQHFGDRRRWAVHTNPQLGKECRRLGILANMAASSLRIETVAII</sequence>
<dbReference type="PANTHER" id="PTHR24148:SF64">
    <property type="entry name" value="HETEROKARYON INCOMPATIBILITY DOMAIN-CONTAINING PROTEIN"/>
    <property type="match status" value="1"/>
</dbReference>
<keyword evidence="3" id="KW-1185">Reference proteome</keyword>
<dbReference type="InterPro" id="IPR052895">
    <property type="entry name" value="HetReg/Transcr_Mod"/>
</dbReference>
<evidence type="ECO:0000313" key="2">
    <source>
        <dbReference type="EMBL" id="KAK8868816.1"/>
    </source>
</evidence>
<dbReference type="PANTHER" id="PTHR24148">
    <property type="entry name" value="ANKYRIN REPEAT DOMAIN-CONTAINING PROTEIN 39 HOMOLOG-RELATED"/>
    <property type="match status" value="1"/>
</dbReference>
<name>A0ABR2IW40_9PEZI</name>
<evidence type="ECO:0000313" key="3">
    <source>
        <dbReference type="Proteomes" id="UP001390339"/>
    </source>
</evidence>
<evidence type="ECO:0000259" key="1">
    <source>
        <dbReference type="Pfam" id="PF06985"/>
    </source>
</evidence>
<gene>
    <name evidence="2" type="ORF">PGQ11_007394</name>
</gene>
<comment type="caution">
    <text evidence="2">The sequence shown here is derived from an EMBL/GenBank/DDBJ whole genome shotgun (WGS) entry which is preliminary data.</text>
</comment>
<dbReference type="EMBL" id="JAPCWZ010000004">
    <property type="protein sequence ID" value="KAK8868816.1"/>
    <property type="molecule type" value="Genomic_DNA"/>
</dbReference>
<proteinExistence type="predicted"/>
<dbReference type="Proteomes" id="UP001390339">
    <property type="component" value="Unassembled WGS sequence"/>
</dbReference>
<accession>A0ABR2IW40</accession>
<protein>
    <submittedName>
        <fullName evidence="2">Heterokaryon incompatibility het-6</fullName>
    </submittedName>
</protein>